<protein>
    <submittedName>
        <fullName evidence="8">Aldo/keto reductase</fullName>
    </submittedName>
</protein>
<name>A0AAE9Y8I8_9ACTN</name>
<evidence type="ECO:0000256" key="1">
    <source>
        <dbReference type="ARBA" id="ARBA00007905"/>
    </source>
</evidence>
<evidence type="ECO:0000256" key="5">
    <source>
        <dbReference type="PIRSR" id="PIRSR000097-2"/>
    </source>
</evidence>
<gene>
    <name evidence="8" type="ORF">PO878_08890</name>
</gene>
<dbReference type="PANTHER" id="PTHR43827">
    <property type="entry name" value="2,5-DIKETO-D-GLUCONIC ACID REDUCTASE"/>
    <property type="match status" value="1"/>
</dbReference>
<reference evidence="8" key="1">
    <citation type="submission" date="2023-01" db="EMBL/GenBank/DDBJ databases">
        <title>The diversity of Class Acidimicrobiia in South China Sea sediment environments and the proposal of Iamia marina sp. nov., a novel species of the genus Iamia.</title>
        <authorList>
            <person name="He Y."/>
            <person name="Tian X."/>
        </authorList>
    </citation>
    <scope>NUCLEOTIDE SEQUENCE</scope>
    <source>
        <strain evidence="8">DSM 19957</strain>
    </source>
</reference>
<evidence type="ECO:0000256" key="3">
    <source>
        <dbReference type="ARBA" id="ARBA00023002"/>
    </source>
</evidence>
<feature type="binding site" evidence="5">
    <location>
        <position position="110"/>
    </location>
    <ligand>
        <name>substrate</name>
    </ligand>
</feature>
<feature type="site" description="Lowers pKa of active site Tyr" evidence="6">
    <location>
        <position position="77"/>
    </location>
</feature>
<accession>A0AAE9Y8I8</accession>
<dbReference type="Pfam" id="PF00248">
    <property type="entry name" value="Aldo_ket_red"/>
    <property type="match status" value="1"/>
</dbReference>
<dbReference type="CDD" id="cd19071">
    <property type="entry name" value="AKR_AKR1-5-like"/>
    <property type="match status" value="1"/>
</dbReference>
<evidence type="ECO:0000256" key="6">
    <source>
        <dbReference type="PIRSR" id="PIRSR000097-3"/>
    </source>
</evidence>
<dbReference type="SUPFAM" id="SSF51430">
    <property type="entry name" value="NAD(P)-linked oxidoreductase"/>
    <property type="match status" value="1"/>
</dbReference>
<dbReference type="FunFam" id="3.20.20.100:FF:000002">
    <property type="entry name" value="2,5-diketo-D-gluconic acid reductase A"/>
    <property type="match status" value="1"/>
</dbReference>
<organism evidence="8 9">
    <name type="scientific">Iamia majanohamensis</name>
    <dbReference type="NCBI Taxonomy" id="467976"/>
    <lineage>
        <taxon>Bacteria</taxon>
        <taxon>Bacillati</taxon>
        <taxon>Actinomycetota</taxon>
        <taxon>Acidimicrobiia</taxon>
        <taxon>Acidimicrobiales</taxon>
        <taxon>Iamiaceae</taxon>
        <taxon>Iamia</taxon>
    </lineage>
</organism>
<dbReference type="PRINTS" id="PR00069">
    <property type="entry name" value="ALDKETRDTASE"/>
</dbReference>
<evidence type="ECO:0000256" key="2">
    <source>
        <dbReference type="ARBA" id="ARBA00022857"/>
    </source>
</evidence>
<sequence>MPTAAPTIRLNDGVEIPQLGFGTYQIDPGDTAEAVTTALEVGYRHVDTAQMYGNEAEVGEAVRSSGLDRGEVFVTTKLDNGFHAHDDAVTAIDRSLAALGLDHVDLFLIHWPLPSQDLYVEAWTALQEAQAAGKARSIGVSNFQPHHLDRLARECDVVPSVDQIEVHPYFPQTEVRAEAGDRGIAVEAWSPIAQGDVLDDPVVTALAEDHDATPAQVVLAWHLQRGDVVFPKSSHRERMEENWGALDVTLTDDEVARLTALGRDDGRRGPDPDEMG</sequence>
<feature type="active site" description="Proton donor" evidence="4">
    <location>
        <position position="52"/>
    </location>
</feature>
<dbReference type="RefSeq" id="WP_272738354.1">
    <property type="nucleotide sequence ID" value="NZ_CP116942.1"/>
</dbReference>
<dbReference type="Proteomes" id="UP001216390">
    <property type="component" value="Chromosome"/>
</dbReference>
<dbReference type="PROSITE" id="PS00062">
    <property type="entry name" value="ALDOKETO_REDUCTASE_2"/>
    <property type="match status" value="1"/>
</dbReference>
<evidence type="ECO:0000313" key="9">
    <source>
        <dbReference type="Proteomes" id="UP001216390"/>
    </source>
</evidence>
<dbReference type="PANTHER" id="PTHR43827:SF3">
    <property type="entry name" value="NADP-DEPENDENT OXIDOREDUCTASE DOMAIN-CONTAINING PROTEIN"/>
    <property type="match status" value="1"/>
</dbReference>
<dbReference type="InterPro" id="IPR018170">
    <property type="entry name" value="Aldo/ket_reductase_CS"/>
</dbReference>
<dbReference type="PIRSF" id="PIRSF000097">
    <property type="entry name" value="AKR"/>
    <property type="match status" value="1"/>
</dbReference>
<dbReference type="InterPro" id="IPR020471">
    <property type="entry name" value="AKR"/>
</dbReference>
<evidence type="ECO:0000259" key="7">
    <source>
        <dbReference type="Pfam" id="PF00248"/>
    </source>
</evidence>
<dbReference type="InterPro" id="IPR023210">
    <property type="entry name" value="NADP_OxRdtase_dom"/>
</dbReference>
<dbReference type="Gene3D" id="3.20.20.100">
    <property type="entry name" value="NADP-dependent oxidoreductase domain"/>
    <property type="match status" value="1"/>
</dbReference>
<dbReference type="KEGG" id="ima:PO878_08890"/>
<keyword evidence="9" id="KW-1185">Reference proteome</keyword>
<dbReference type="EMBL" id="CP116942">
    <property type="protein sequence ID" value="WCO68839.1"/>
    <property type="molecule type" value="Genomic_DNA"/>
</dbReference>
<evidence type="ECO:0000313" key="8">
    <source>
        <dbReference type="EMBL" id="WCO68839.1"/>
    </source>
</evidence>
<dbReference type="InterPro" id="IPR036812">
    <property type="entry name" value="NAD(P)_OxRdtase_dom_sf"/>
</dbReference>
<feature type="domain" description="NADP-dependent oxidoreductase" evidence="7">
    <location>
        <begin position="19"/>
        <end position="261"/>
    </location>
</feature>
<keyword evidence="3" id="KW-0560">Oxidoreductase</keyword>
<dbReference type="GO" id="GO:0016616">
    <property type="term" value="F:oxidoreductase activity, acting on the CH-OH group of donors, NAD or NADP as acceptor"/>
    <property type="evidence" value="ECO:0007669"/>
    <property type="project" value="UniProtKB-ARBA"/>
</dbReference>
<proteinExistence type="inferred from homology"/>
<comment type="similarity">
    <text evidence="1">Belongs to the aldo/keto reductase family.</text>
</comment>
<keyword evidence="2" id="KW-0521">NADP</keyword>
<evidence type="ECO:0000256" key="4">
    <source>
        <dbReference type="PIRSR" id="PIRSR000097-1"/>
    </source>
</evidence>
<dbReference type="AlphaFoldDB" id="A0AAE9Y8I8"/>
<dbReference type="PROSITE" id="PS00798">
    <property type="entry name" value="ALDOKETO_REDUCTASE_1"/>
    <property type="match status" value="1"/>
</dbReference>